<keyword evidence="3" id="KW-1185">Reference proteome</keyword>
<proteinExistence type="predicted"/>
<sequence>MQMECSLEAKEKLAIKAFHEADELRLEKLCLEEMLQNSSVHYEAKMLELSSQGQIKLKENALDDVMNSHMEKETDHQDKIEELERRLDELRQSTERLCEQKPQKVATEDLNLAVTTYTEDENLCQTLSTESSMIVDVMRKRNINEFLCVPGVALSPDGPRLDLPQVVTISTNYAIILELYCSHFTIRVWFHILMGKYHTRQKFNGGYCYSRVLRRLNKTGPLSQSNSLSHHHETKKTR</sequence>
<evidence type="ECO:0000313" key="2">
    <source>
        <dbReference type="EMBL" id="KAK4363783.1"/>
    </source>
</evidence>
<feature type="coiled-coil region" evidence="1">
    <location>
        <begin position="66"/>
        <end position="100"/>
    </location>
</feature>
<evidence type="ECO:0000313" key="3">
    <source>
        <dbReference type="Proteomes" id="UP001291623"/>
    </source>
</evidence>
<comment type="caution">
    <text evidence="2">The sequence shown here is derived from an EMBL/GenBank/DDBJ whole genome shotgun (WGS) entry which is preliminary data.</text>
</comment>
<dbReference type="AlphaFoldDB" id="A0AAE1S6U1"/>
<dbReference type="EMBL" id="JAVYJV010000009">
    <property type="protein sequence ID" value="KAK4363783.1"/>
    <property type="molecule type" value="Genomic_DNA"/>
</dbReference>
<protein>
    <submittedName>
        <fullName evidence="2">Uncharacterized protein</fullName>
    </submittedName>
</protein>
<evidence type="ECO:0000256" key="1">
    <source>
        <dbReference type="SAM" id="Coils"/>
    </source>
</evidence>
<organism evidence="2 3">
    <name type="scientific">Anisodus tanguticus</name>
    <dbReference type="NCBI Taxonomy" id="243964"/>
    <lineage>
        <taxon>Eukaryota</taxon>
        <taxon>Viridiplantae</taxon>
        <taxon>Streptophyta</taxon>
        <taxon>Embryophyta</taxon>
        <taxon>Tracheophyta</taxon>
        <taxon>Spermatophyta</taxon>
        <taxon>Magnoliopsida</taxon>
        <taxon>eudicotyledons</taxon>
        <taxon>Gunneridae</taxon>
        <taxon>Pentapetalae</taxon>
        <taxon>asterids</taxon>
        <taxon>lamiids</taxon>
        <taxon>Solanales</taxon>
        <taxon>Solanaceae</taxon>
        <taxon>Solanoideae</taxon>
        <taxon>Hyoscyameae</taxon>
        <taxon>Anisodus</taxon>
    </lineage>
</organism>
<accession>A0AAE1S6U1</accession>
<reference evidence="2" key="1">
    <citation type="submission" date="2023-12" db="EMBL/GenBank/DDBJ databases">
        <title>Genome assembly of Anisodus tanguticus.</title>
        <authorList>
            <person name="Wang Y.-J."/>
        </authorList>
    </citation>
    <scope>NUCLEOTIDE SEQUENCE</scope>
    <source>
        <strain evidence="2">KB-2021</strain>
        <tissue evidence="2">Leaf</tissue>
    </source>
</reference>
<name>A0AAE1S6U1_9SOLA</name>
<keyword evidence="1" id="KW-0175">Coiled coil</keyword>
<gene>
    <name evidence="2" type="ORF">RND71_019024</name>
</gene>
<dbReference type="Proteomes" id="UP001291623">
    <property type="component" value="Unassembled WGS sequence"/>
</dbReference>